<organism evidence="7 8">
    <name type="scientific">Clostridium intestinale DSM 6191</name>
    <dbReference type="NCBI Taxonomy" id="1121320"/>
    <lineage>
        <taxon>Bacteria</taxon>
        <taxon>Bacillati</taxon>
        <taxon>Bacillota</taxon>
        <taxon>Clostridia</taxon>
        <taxon>Eubacteriales</taxon>
        <taxon>Clostridiaceae</taxon>
        <taxon>Clostridium</taxon>
    </lineage>
</organism>
<keyword evidence="3 5" id="KW-1133">Transmembrane helix</keyword>
<feature type="transmembrane region" description="Helical" evidence="5">
    <location>
        <begin position="328"/>
        <end position="348"/>
    </location>
</feature>
<comment type="subcellular location">
    <subcellularLocation>
        <location evidence="1">Membrane</location>
        <topology evidence="1">Multi-pass membrane protein</topology>
    </subcellularLocation>
</comment>
<name>A0A1M5WL73_9CLOT</name>
<feature type="transmembrane region" description="Helical" evidence="5">
    <location>
        <begin position="300"/>
        <end position="321"/>
    </location>
</feature>
<evidence type="ECO:0000313" key="7">
    <source>
        <dbReference type="EMBL" id="SHH88296.1"/>
    </source>
</evidence>
<gene>
    <name evidence="7" type="ORF">SAMN02745941_01145</name>
</gene>
<dbReference type="PANTHER" id="PTHR37305:SF1">
    <property type="entry name" value="MEMBRANE PROTEIN"/>
    <property type="match status" value="1"/>
</dbReference>
<evidence type="ECO:0000256" key="5">
    <source>
        <dbReference type="SAM" id="Phobius"/>
    </source>
</evidence>
<evidence type="ECO:0000259" key="6">
    <source>
        <dbReference type="Pfam" id="PF12698"/>
    </source>
</evidence>
<evidence type="ECO:0000256" key="2">
    <source>
        <dbReference type="ARBA" id="ARBA00022692"/>
    </source>
</evidence>
<protein>
    <submittedName>
        <fullName evidence="7">ABC-2 family transporter protein</fullName>
    </submittedName>
</protein>
<feature type="transmembrane region" description="Helical" evidence="5">
    <location>
        <begin position="385"/>
        <end position="406"/>
    </location>
</feature>
<dbReference type="RefSeq" id="WP_073017593.1">
    <property type="nucleotide sequence ID" value="NZ_FQXU01000004.1"/>
</dbReference>
<dbReference type="PANTHER" id="PTHR37305">
    <property type="entry name" value="INTEGRAL MEMBRANE PROTEIN-RELATED"/>
    <property type="match status" value="1"/>
</dbReference>
<dbReference type="Pfam" id="PF12698">
    <property type="entry name" value="ABC2_membrane_3"/>
    <property type="match status" value="1"/>
</dbReference>
<evidence type="ECO:0000256" key="4">
    <source>
        <dbReference type="ARBA" id="ARBA00023136"/>
    </source>
</evidence>
<feature type="domain" description="ABC-2 type transporter transmembrane" evidence="6">
    <location>
        <begin position="19"/>
        <end position="406"/>
    </location>
</feature>
<dbReference type="AlphaFoldDB" id="A0A1M5WL73"/>
<dbReference type="GO" id="GO:0016020">
    <property type="term" value="C:membrane"/>
    <property type="evidence" value="ECO:0007669"/>
    <property type="project" value="UniProtKB-SubCell"/>
</dbReference>
<evidence type="ECO:0000313" key="8">
    <source>
        <dbReference type="Proteomes" id="UP000184241"/>
    </source>
</evidence>
<dbReference type="GO" id="GO:0140359">
    <property type="term" value="F:ABC-type transporter activity"/>
    <property type="evidence" value="ECO:0007669"/>
    <property type="project" value="InterPro"/>
</dbReference>
<feature type="transmembrane region" description="Helical" evidence="5">
    <location>
        <begin position="241"/>
        <end position="267"/>
    </location>
</feature>
<feature type="transmembrane region" description="Helical" evidence="5">
    <location>
        <begin position="20"/>
        <end position="39"/>
    </location>
</feature>
<keyword evidence="2 5" id="KW-0812">Transmembrane</keyword>
<evidence type="ECO:0000256" key="3">
    <source>
        <dbReference type="ARBA" id="ARBA00022989"/>
    </source>
</evidence>
<dbReference type="EMBL" id="FQXU01000004">
    <property type="protein sequence ID" value="SHH88296.1"/>
    <property type="molecule type" value="Genomic_DNA"/>
</dbReference>
<dbReference type="InterPro" id="IPR013525">
    <property type="entry name" value="ABC2_TM"/>
</dbReference>
<evidence type="ECO:0000256" key="1">
    <source>
        <dbReference type="ARBA" id="ARBA00004141"/>
    </source>
</evidence>
<sequence>MFRIYSLEIKRVLKSRRSIILLLMALVMSMVMAWLPVMYEDINQYDENGNKVADLNGLKAIKYKKSLRSENNGEVTSEKLKEALNIYQKAVLPYGEESINSGEFPSNIYIKKVFPVQNLLGRLPETYSNSKTGQGISLMNIHPDKLDGFYDQTAEHLKNIMQMEQKEYPRAQEHAIKKYTEVSRPFKLYAGYSRDAFDYIVLFIFLLVIICIAAATPTFSNEYQTGSDSILRCTKYGRSQLGIAKIMSALTIFTTTFIICISIHLLISNLAFGTECMKTSMQMLFSVISLPALNLGELQITLAIGGIISLLATVSFTLFLSAKCKDSLTVILIAIVTCLLPIFTYSAGANWFTFILPSAGVGTQNSLLYQLTSFNYLHIGQVSIWTPYVIIAAAIIEIPVFLFLAIRTYNKHQVA</sequence>
<accession>A0A1M5WL73</accession>
<keyword evidence="4 5" id="KW-0472">Membrane</keyword>
<reference evidence="7 8" key="1">
    <citation type="submission" date="2016-11" db="EMBL/GenBank/DDBJ databases">
        <authorList>
            <person name="Jaros S."/>
            <person name="Januszkiewicz K."/>
            <person name="Wedrychowicz H."/>
        </authorList>
    </citation>
    <scope>NUCLEOTIDE SEQUENCE [LARGE SCALE GENOMIC DNA]</scope>
    <source>
        <strain evidence="7 8">DSM 6191</strain>
    </source>
</reference>
<dbReference type="Proteomes" id="UP000184241">
    <property type="component" value="Unassembled WGS sequence"/>
</dbReference>
<feature type="transmembrane region" description="Helical" evidence="5">
    <location>
        <begin position="199"/>
        <end position="220"/>
    </location>
</feature>
<proteinExistence type="predicted"/>